<dbReference type="GeneID" id="100199127"/>
<dbReference type="PANTHER" id="PTHR12509">
    <property type="entry name" value="SPERMATOGENESIS-ASSOCIATED 4-RELATED"/>
    <property type="match status" value="1"/>
</dbReference>
<evidence type="ECO:0000313" key="2">
    <source>
        <dbReference type="Proteomes" id="UP001652625"/>
    </source>
</evidence>
<accession>A0ABM4CZI0</accession>
<feature type="domain" description="Calponin-homology (CH)" evidence="1">
    <location>
        <begin position="3"/>
        <end position="107"/>
    </location>
</feature>
<gene>
    <name evidence="3" type="primary">LOC100199127</name>
</gene>
<reference evidence="3" key="1">
    <citation type="submission" date="2025-08" db="UniProtKB">
        <authorList>
            <consortium name="RefSeq"/>
        </authorList>
    </citation>
    <scope>IDENTIFICATION</scope>
</reference>
<dbReference type="SUPFAM" id="SSF47576">
    <property type="entry name" value="Calponin-homology domain, CH-domain"/>
    <property type="match status" value="1"/>
</dbReference>
<dbReference type="Gene3D" id="1.10.418.10">
    <property type="entry name" value="Calponin-like domain"/>
    <property type="match status" value="1"/>
</dbReference>
<dbReference type="RefSeq" id="XP_065667376.1">
    <property type="nucleotide sequence ID" value="XM_065811304.1"/>
</dbReference>
<dbReference type="PANTHER" id="PTHR12509:SF8">
    <property type="entry name" value="SPERMATOGENESIS-ASSOCIATED PROTEIN 4"/>
    <property type="match status" value="1"/>
</dbReference>
<dbReference type="InterPro" id="IPR010441">
    <property type="entry name" value="CH_2"/>
</dbReference>
<evidence type="ECO:0000313" key="3">
    <source>
        <dbReference type="RefSeq" id="XP_065667376.1"/>
    </source>
</evidence>
<keyword evidence="2" id="KW-1185">Reference proteome</keyword>
<dbReference type="PROSITE" id="PS50021">
    <property type="entry name" value="CH"/>
    <property type="match status" value="1"/>
</dbReference>
<sequence>MVHVLPREVLKWLQSLELSYPIHNSKRDFSNGYLIAEIFSWYYPQEVQMHMFQNGKSIESKISNWSLLQKLFNRLAFNIPKEEIDATIHCKSGAAVLLLQRIYMTLTQRSVPAFVETDIDFSDNGYQQKLPFHARCTATKQATVGAERILIFLTWEYLPWILIQLVRSINLIQRHIMQQIYSPLAVKTNITDTELFINKDTIACTKKAEDILRSHINNRHQQRLDDPDRFGIKPTICQRSPRKLMCSNFVDDCKTSNQSEGCVLQKVSNDVPVVNEINVKQHLAVSSLSAFE</sequence>
<organism evidence="2 3">
    <name type="scientific">Hydra vulgaris</name>
    <name type="common">Hydra</name>
    <name type="synonym">Hydra attenuata</name>
    <dbReference type="NCBI Taxonomy" id="6087"/>
    <lineage>
        <taxon>Eukaryota</taxon>
        <taxon>Metazoa</taxon>
        <taxon>Cnidaria</taxon>
        <taxon>Hydrozoa</taxon>
        <taxon>Hydroidolina</taxon>
        <taxon>Anthoathecata</taxon>
        <taxon>Aplanulata</taxon>
        <taxon>Hydridae</taxon>
        <taxon>Hydra</taxon>
    </lineage>
</organism>
<protein>
    <submittedName>
        <fullName evidence="3">Spermatogenesis-associated protein 4 isoform X4</fullName>
    </submittedName>
</protein>
<evidence type="ECO:0000259" key="1">
    <source>
        <dbReference type="PROSITE" id="PS50021"/>
    </source>
</evidence>
<dbReference type="InterPro" id="IPR036872">
    <property type="entry name" value="CH_dom_sf"/>
</dbReference>
<dbReference type="InterPro" id="IPR001715">
    <property type="entry name" value="CH_dom"/>
</dbReference>
<dbReference type="Pfam" id="PF06294">
    <property type="entry name" value="CH_2"/>
    <property type="match status" value="1"/>
</dbReference>
<proteinExistence type="predicted"/>
<dbReference type="Proteomes" id="UP001652625">
    <property type="component" value="Chromosome 12"/>
</dbReference>
<dbReference type="InterPro" id="IPR052111">
    <property type="entry name" value="Spermatogenesis_Ciliary_MAP"/>
</dbReference>
<name>A0ABM4CZI0_HYDVU</name>